<dbReference type="InterPro" id="IPR049207">
    <property type="entry name" value="DUF4246_N"/>
</dbReference>
<feature type="domain" description="DUF4246" evidence="3">
    <location>
        <begin position="28"/>
        <end position="99"/>
    </location>
</feature>
<feature type="domain" description="DUF4246" evidence="2">
    <location>
        <begin position="115"/>
        <end position="566"/>
    </location>
</feature>
<name>A0ABR0E252_ZASCE</name>
<evidence type="ECO:0000256" key="1">
    <source>
        <dbReference type="SAM" id="MobiDB-lite"/>
    </source>
</evidence>
<evidence type="ECO:0000313" key="5">
    <source>
        <dbReference type="Proteomes" id="UP001305779"/>
    </source>
</evidence>
<dbReference type="EMBL" id="JAXOVC010000012">
    <property type="protein sequence ID" value="KAK4495485.1"/>
    <property type="molecule type" value="Genomic_DNA"/>
</dbReference>
<dbReference type="PANTHER" id="PTHR33119:SF1">
    <property type="entry name" value="FE2OG DIOXYGENASE DOMAIN-CONTAINING PROTEIN"/>
    <property type="match status" value="1"/>
</dbReference>
<evidence type="ECO:0000259" key="2">
    <source>
        <dbReference type="Pfam" id="PF14033"/>
    </source>
</evidence>
<protein>
    <submittedName>
        <fullName evidence="4">Uncharacterized protein</fullName>
    </submittedName>
</protein>
<sequence length="631" mass="73025">MSDSWDAMVARINAKREAQTIKPGELMGLDRPVNGYPERNFIEVDGKRPRFPNAIQDWNGTPLTLRERSMIAFMNEITDKPEWARKVNDEEIAGKWRKEREEKEKEAEPERALSEKMFDYCLLELRDYAKFQEKNSFVPAIDAEAAVYKSDNIISDAVKGELQAAAALLEDVPAKNKDWHPGSDEKVLDLVHPSLFPLLYGRSRILKDGSVTLEDCEKFTGKGDIMPVPDDKDLEVTTFPGLSGWGRIHGEQHFFSKKFQWLPCEVKFGEDETCKIDSYINNLQPKQHKALYEVIEKVIAMAIPMWNKTLDSPERTNYPPRIDSDQAHWVYHDEEGNIVDKEDLDEDEEEDEDDDEDDDDDDDDDPRRRNRTLVMPEPDDYATRRGYEHPDWNPVPKAVDLRKDWAEQGLQIIVKLANIHLTPEKPTYDGGSWHVEGQLNDHICASALYYYSSENITPSYLSFREAISVEHLSDKSYEQDDHEHFERLYDIKQHGPAIQTLGRISTPENRLLTFPNILQHQVAPFELADKTQPGHRKILALFLVDPHTRIPSSAHVPPQQKAWWREMVQQLDRVGDLPPELADAVVDSSGDFPIELEEAKKIREELMEERKLFVEDCEKRMQEESFNFCEH</sequence>
<feature type="compositionally biased region" description="Basic and acidic residues" evidence="1">
    <location>
        <begin position="322"/>
        <end position="341"/>
    </location>
</feature>
<dbReference type="Pfam" id="PF21666">
    <property type="entry name" value="DUF4246_N"/>
    <property type="match status" value="1"/>
</dbReference>
<gene>
    <name evidence="4" type="ORF">PRZ48_013817</name>
</gene>
<organism evidence="4 5">
    <name type="scientific">Zasmidium cellare</name>
    <name type="common">Wine cellar mold</name>
    <name type="synonym">Racodium cellare</name>
    <dbReference type="NCBI Taxonomy" id="395010"/>
    <lineage>
        <taxon>Eukaryota</taxon>
        <taxon>Fungi</taxon>
        <taxon>Dikarya</taxon>
        <taxon>Ascomycota</taxon>
        <taxon>Pezizomycotina</taxon>
        <taxon>Dothideomycetes</taxon>
        <taxon>Dothideomycetidae</taxon>
        <taxon>Mycosphaerellales</taxon>
        <taxon>Mycosphaerellaceae</taxon>
        <taxon>Zasmidium</taxon>
    </lineage>
</organism>
<feature type="compositionally biased region" description="Acidic residues" evidence="1">
    <location>
        <begin position="342"/>
        <end position="364"/>
    </location>
</feature>
<dbReference type="Proteomes" id="UP001305779">
    <property type="component" value="Unassembled WGS sequence"/>
</dbReference>
<feature type="compositionally biased region" description="Basic and acidic residues" evidence="1">
    <location>
        <begin position="381"/>
        <end position="390"/>
    </location>
</feature>
<reference evidence="4 5" key="1">
    <citation type="journal article" date="2023" name="G3 (Bethesda)">
        <title>A chromosome-level genome assembly of Zasmidium syzygii isolated from banana leaves.</title>
        <authorList>
            <person name="van Westerhoven A.C."/>
            <person name="Mehrabi R."/>
            <person name="Talebi R."/>
            <person name="Steentjes M.B.F."/>
            <person name="Corcolon B."/>
            <person name="Chong P.A."/>
            <person name="Kema G.H.J."/>
            <person name="Seidl M.F."/>
        </authorList>
    </citation>
    <scope>NUCLEOTIDE SEQUENCE [LARGE SCALE GENOMIC DNA]</scope>
    <source>
        <strain evidence="4 5">P124</strain>
    </source>
</reference>
<comment type="caution">
    <text evidence="4">The sequence shown here is derived from an EMBL/GenBank/DDBJ whole genome shotgun (WGS) entry which is preliminary data.</text>
</comment>
<feature type="region of interest" description="Disordered" evidence="1">
    <location>
        <begin position="310"/>
        <end position="390"/>
    </location>
</feature>
<accession>A0ABR0E252</accession>
<dbReference type="InterPro" id="IPR025340">
    <property type="entry name" value="DUF4246"/>
</dbReference>
<evidence type="ECO:0000313" key="4">
    <source>
        <dbReference type="EMBL" id="KAK4495485.1"/>
    </source>
</evidence>
<evidence type="ECO:0000259" key="3">
    <source>
        <dbReference type="Pfam" id="PF21666"/>
    </source>
</evidence>
<dbReference type="PANTHER" id="PTHR33119">
    <property type="entry name" value="IFI3P"/>
    <property type="match status" value="1"/>
</dbReference>
<dbReference type="InterPro" id="IPR049192">
    <property type="entry name" value="DUF4246_C"/>
</dbReference>
<proteinExistence type="predicted"/>
<keyword evidence="5" id="KW-1185">Reference proteome</keyword>
<dbReference type="Pfam" id="PF14033">
    <property type="entry name" value="DUF4246"/>
    <property type="match status" value="1"/>
</dbReference>